<reference evidence="3 4" key="1">
    <citation type="submission" date="2018-05" db="EMBL/GenBank/DDBJ databases">
        <title>Genome sequencing of Flavobacterium sp. HYN0049.</title>
        <authorList>
            <person name="Yi H."/>
            <person name="Baek C."/>
        </authorList>
    </citation>
    <scope>NUCLEOTIDE SEQUENCE [LARGE SCALE GENOMIC DNA]</scope>
    <source>
        <strain evidence="3 4">HYN0049</strain>
    </source>
</reference>
<accession>A0A2S1SIU4</accession>
<dbReference type="Pfam" id="PF18962">
    <property type="entry name" value="Por_Secre_tail"/>
    <property type="match status" value="1"/>
</dbReference>
<proteinExistence type="predicted"/>
<dbReference type="Proteomes" id="UP000244937">
    <property type="component" value="Chromosome"/>
</dbReference>
<dbReference type="InterPro" id="IPR026444">
    <property type="entry name" value="Secre_tail"/>
</dbReference>
<sequence length="555" mass="60480">MQKHITFILIFFISGFSTSVLRAQSSILEQTLLTTESFNTFTAVSVTGLQTWNFSPQYGAVCSGYVSGQNFENEDWLISPVMDLSQMDNVKLTFDHTRGSAAVMNIGVAEGRFKAFATDNYTGDTSTTTWTELEGLNQNLNAAWQFIPSGELTIPDAAKSANSRIAFRYISSTSPGATWEIKNVKVIGEPQSGTGAAIFKITNWNSEWLGCSTFGPTDEALQINNVASAMLSMNSDIYCLQEITNSPSNPSIDILVSLMGPDLWEGKIVPSLTDDCDQRQAIIYKKSRIQFVGATLLNNGLAAQGNSYYYNWASGRYPTLYNINFVAGSDLIPVSIVNVHAKSEDGNALSYTRRLGGSEGMKAILDGANYNARKLIIIGDFNDYLIGTSSTACSCTDSPFKNFMDDTANYSGITKDLINQGHPIIENTIISNELISNYVSGSAAKEVAVTQNISSYFSTTSDHYPISAMFQFSALGVTEVEDIKKSFLKIYPNPATTVLGFEVGSADANTVNMYDMTGRQMQVQKINANTLDVHTLPSGIYILKVGDKLGKFVKG</sequence>
<dbReference type="EMBL" id="CP029187">
    <property type="protein sequence ID" value="AWI26320.1"/>
    <property type="molecule type" value="Genomic_DNA"/>
</dbReference>
<dbReference type="NCBIfam" id="TIGR04183">
    <property type="entry name" value="Por_Secre_tail"/>
    <property type="match status" value="1"/>
</dbReference>
<feature type="domain" description="Secretion system C-terminal sorting" evidence="2">
    <location>
        <begin position="490"/>
        <end position="551"/>
    </location>
</feature>
<dbReference type="Gene3D" id="3.60.10.10">
    <property type="entry name" value="Endonuclease/exonuclease/phosphatase"/>
    <property type="match status" value="1"/>
</dbReference>
<name>A0A2S1SIU4_9FLAO</name>
<keyword evidence="1" id="KW-0732">Signal</keyword>
<dbReference type="InterPro" id="IPR036691">
    <property type="entry name" value="Endo/exonu/phosph_ase_sf"/>
</dbReference>
<protein>
    <recommendedName>
        <fullName evidence="2">Secretion system C-terminal sorting domain-containing protein</fullName>
    </recommendedName>
</protein>
<dbReference type="RefSeq" id="WP_108904098.1">
    <property type="nucleotide sequence ID" value="NZ_CP029187.1"/>
</dbReference>
<dbReference type="SUPFAM" id="SSF56219">
    <property type="entry name" value="DNase I-like"/>
    <property type="match status" value="1"/>
</dbReference>
<keyword evidence="4" id="KW-1185">Reference proteome</keyword>
<gene>
    <name evidence="3" type="ORF">HYN49_10640</name>
</gene>
<evidence type="ECO:0000259" key="2">
    <source>
        <dbReference type="Pfam" id="PF18962"/>
    </source>
</evidence>
<evidence type="ECO:0000256" key="1">
    <source>
        <dbReference type="ARBA" id="ARBA00022729"/>
    </source>
</evidence>
<evidence type="ECO:0000313" key="3">
    <source>
        <dbReference type="EMBL" id="AWI26320.1"/>
    </source>
</evidence>
<dbReference type="OrthoDB" id="5500612at2"/>
<evidence type="ECO:0000313" key="4">
    <source>
        <dbReference type="Proteomes" id="UP000244937"/>
    </source>
</evidence>
<dbReference type="AlphaFoldDB" id="A0A2S1SIU4"/>
<organism evidence="3 4">
    <name type="scientific">Flavobacterium pallidum</name>
    <dbReference type="NCBI Taxonomy" id="2172098"/>
    <lineage>
        <taxon>Bacteria</taxon>
        <taxon>Pseudomonadati</taxon>
        <taxon>Bacteroidota</taxon>
        <taxon>Flavobacteriia</taxon>
        <taxon>Flavobacteriales</taxon>
        <taxon>Flavobacteriaceae</taxon>
        <taxon>Flavobacterium</taxon>
    </lineage>
</organism>
<dbReference type="NCBIfam" id="NF038128">
    <property type="entry name" value="choice_anch_J"/>
    <property type="match status" value="1"/>
</dbReference>
<dbReference type="KEGG" id="fpal:HYN49_10640"/>